<accession>A0ABT9PB65</accession>
<proteinExistence type="predicted"/>
<reference evidence="2 3" key="1">
    <citation type="submission" date="2023-07" db="EMBL/GenBank/DDBJ databases">
        <title>Sequencing the genomes of 1000 actinobacteria strains.</title>
        <authorList>
            <person name="Klenk H.-P."/>
        </authorList>
    </citation>
    <scope>NUCLEOTIDE SEQUENCE [LARGE SCALE GENOMIC DNA]</scope>
    <source>
        <strain evidence="2 3">DSM 44388</strain>
    </source>
</reference>
<dbReference type="Proteomes" id="UP001235712">
    <property type="component" value="Unassembled WGS sequence"/>
</dbReference>
<comment type="caution">
    <text evidence="2">The sequence shown here is derived from an EMBL/GenBank/DDBJ whole genome shotgun (WGS) entry which is preliminary data.</text>
</comment>
<evidence type="ECO:0000313" key="2">
    <source>
        <dbReference type="EMBL" id="MDP9829930.1"/>
    </source>
</evidence>
<protein>
    <submittedName>
        <fullName evidence="2">Uncharacterized protein</fullName>
    </submittedName>
</protein>
<keyword evidence="3" id="KW-1185">Reference proteome</keyword>
<organism evidence="2 3">
    <name type="scientific">Kineosporia succinea</name>
    <dbReference type="NCBI Taxonomy" id="84632"/>
    <lineage>
        <taxon>Bacteria</taxon>
        <taxon>Bacillati</taxon>
        <taxon>Actinomycetota</taxon>
        <taxon>Actinomycetes</taxon>
        <taxon>Kineosporiales</taxon>
        <taxon>Kineosporiaceae</taxon>
        <taxon>Kineosporia</taxon>
    </lineage>
</organism>
<name>A0ABT9PB65_9ACTN</name>
<feature type="compositionally biased region" description="Acidic residues" evidence="1">
    <location>
        <begin position="75"/>
        <end position="89"/>
    </location>
</feature>
<dbReference type="RefSeq" id="WP_307251172.1">
    <property type="nucleotide sequence ID" value="NZ_JAUSQZ010000001.1"/>
</dbReference>
<sequence length="129" mass="13678">MIPPIPFSTATRYRSNGPLLPAILLRFPVATRNVFFPAFGYRISCFFRATGDAVEATLAVSGAEGDAAVAATDADTADTADTDAAEAGEAEPLTNVPARSRPATTDRTERERTLCVTGGTTSVRLTRRK</sequence>
<evidence type="ECO:0000256" key="1">
    <source>
        <dbReference type="SAM" id="MobiDB-lite"/>
    </source>
</evidence>
<gene>
    <name evidence="2" type="ORF">J2S57_005679</name>
</gene>
<dbReference type="EMBL" id="JAUSQZ010000001">
    <property type="protein sequence ID" value="MDP9829930.1"/>
    <property type="molecule type" value="Genomic_DNA"/>
</dbReference>
<feature type="region of interest" description="Disordered" evidence="1">
    <location>
        <begin position="72"/>
        <end position="112"/>
    </location>
</feature>
<evidence type="ECO:0000313" key="3">
    <source>
        <dbReference type="Proteomes" id="UP001235712"/>
    </source>
</evidence>